<feature type="domain" description="Tautomerase cis-CaaD-like" evidence="1">
    <location>
        <begin position="8"/>
        <end position="84"/>
    </location>
</feature>
<dbReference type="InterPro" id="IPR014347">
    <property type="entry name" value="Tautomerase/MIF_sf"/>
</dbReference>
<reference evidence="2 3" key="1">
    <citation type="submission" date="2014-05" db="EMBL/GenBank/DDBJ databases">
        <title>ATOL: Assembling a taxonomically balanced genome-scale reconstruction of the evolutionary history of the Enterobacteriaceae.</title>
        <authorList>
            <person name="Plunkett G.III."/>
            <person name="Neeno-Eckwall E.C."/>
            <person name="Glasner J.D."/>
            <person name="Perna N.T."/>
        </authorList>
    </citation>
    <scope>NUCLEOTIDE SEQUENCE [LARGE SCALE GENOMIC DNA]</scope>
    <source>
        <strain evidence="2 3">ATCC 33852</strain>
    </source>
</reference>
<evidence type="ECO:0000313" key="2">
    <source>
        <dbReference type="EMBL" id="KFC77562.1"/>
    </source>
</evidence>
<dbReference type="InterPro" id="IPR028116">
    <property type="entry name" value="Cis-CaaD-like"/>
</dbReference>
<gene>
    <name evidence="2" type="ORF">GEAM_4168</name>
</gene>
<protein>
    <submittedName>
        <fullName evidence="2">4-oxalocrotonate tautomerase-like protein</fullName>
        <ecNumber evidence="2">5.-.-.-</ecNumber>
    </submittedName>
</protein>
<dbReference type="Proteomes" id="UP000028640">
    <property type="component" value="Unassembled WGS sequence"/>
</dbReference>
<evidence type="ECO:0000313" key="3">
    <source>
        <dbReference type="Proteomes" id="UP000028640"/>
    </source>
</evidence>
<comment type="caution">
    <text evidence="2">The sequence shown here is derived from an EMBL/GenBank/DDBJ whole genome shotgun (WGS) entry which is preliminary data.</text>
</comment>
<dbReference type="EC" id="5.-.-.-" evidence="2"/>
<dbReference type="GO" id="GO:0016853">
    <property type="term" value="F:isomerase activity"/>
    <property type="evidence" value="ECO:0007669"/>
    <property type="project" value="UniProtKB-KW"/>
</dbReference>
<dbReference type="SUPFAM" id="SSF55331">
    <property type="entry name" value="Tautomerase/MIF"/>
    <property type="match status" value="1"/>
</dbReference>
<evidence type="ECO:0000259" key="1">
    <source>
        <dbReference type="Pfam" id="PF14832"/>
    </source>
</evidence>
<dbReference type="Gene3D" id="3.30.429.10">
    <property type="entry name" value="Macrophage Migration Inhibitory Factor"/>
    <property type="match status" value="1"/>
</dbReference>
<sequence length="159" mass="17908">MTIKEFTMPSYVCSVPNGLLSDAQKQEIATCITHSHCEATGAPPFFVQVIIEEEGTLKRYIGALATTEYIWIRADLRAGRSEEQLKALMLRIVGDVSRISGIPAENVWINMCMLNPTDMVEYGRVLPGPGEEQQWFETLPQPLRERLATLGIDQHKFQL</sequence>
<name>A0A085G1G7_EWIA3</name>
<dbReference type="EMBL" id="JMPJ01000074">
    <property type="protein sequence ID" value="KFC77562.1"/>
    <property type="molecule type" value="Genomic_DNA"/>
</dbReference>
<keyword evidence="3" id="KW-1185">Reference proteome</keyword>
<proteinExistence type="predicted"/>
<dbReference type="eggNOG" id="COG1942">
    <property type="taxonomic scope" value="Bacteria"/>
</dbReference>
<dbReference type="STRING" id="910964.GEAM_4168"/>
<dbReference type="Pfam" id="PF14832">
    <property type="entry name" value="Tautomerase_3"/>
    <property type="match status" value="1"/>
</dbReference>
<accession>A0A085G1G7</accession>
<organism evidence="2 3">
    <name type="scientific">Ewingella americana (strain ATCC 33852 / DSM 4580 / CCUG 14506 / JCM 5911 / LMG 7869 / NCTC 12157 / CDC 1468-78)</name>
    <dbReference type="NCBI Taxonomy" id="910964"/>
    <lineage>
        <taxon>Bacteria</taxon>
        <taxon>Pseudomonadati</taxon>
        <taxon>Pseudomonadota</taxon>
        <taxon>Gammaproteobacteria</taxon>
        <taxon>Enterobacterales</taxon>
        <taxon>Yersiniaceae</taxon>
        <taxon>Ewingella</taxon>
    </lineage>
</organism>
<dbReference type="AlphaFoldDB" id="A0A085G1G7"/>
<keyword evidence="2" id="KW-0413">Isomerase</keyword>